<evidence type="ECO:0000259" key="6">
    <source>
        <dbReference type="Pfam" id="PF26343"/>
    </source>
</evidence>
<dbReference type="InterPro" id="IPR029060">
    <property type="entry name" value="PIN-like_dom_sf"/>
</dbReference>
<organism evidence="7 8">
    <name type="scientific">Nocardiopsis alborubida</name>
    <dbReference type="NCBI Taxonomy" id="146802"/>
    <lineage>
        <taxon>Bacteria</taxon>
        <taxon>Bacillati</taxon>
        <taxon>Actinomycetota</taxon>
        <taxon>Actinomycetes</taxon>
        <taxon>Streptosporangiales</taxon>
        <taxon>Nocardiopsidaceae</taxon>
        <taxon>Nocardiopsis</taxon>
    </lineage>
</organism>
<dbReference type="SUPFAM" id="SSF88723">
    <property type="entry name" value="PIN domain-like"/>
    <property type="match status" value="1"/>
</dbReference>
<keyword evidence="2" id="KW-0479">Metal-binding</keyword>
<dbReference type="GO" id="GO:0046872">
    <property type="term" value="F:metal ion binding"/>
    <property type="evidence" value="ECO:0007669"/>
    <property type="project" value="UniProtKB-KW"/>
</dbReference>
<evidence type="ECO:0000313" key="8">
    <source>
        <dbReference type="Proteomes" id="UP000553209"/>
    </source>
</evidence>
<keyword evidence="4" id="KW-0460">Magnesium</keyword>
<feature type="domain" description="VapC50 C-terminal" evidence="6">
    <location>
        <begin position="130"/>
        <end position="184"/>
    </location>
</feature>
<evidence type="ECO:0000313" key="7">
    <source>
        <dbReference type="EMBL" id="NKY99640.1"/>
    </source>
</evidence>
<dbReference type="GO" id="GO:0004518">
    <property type="term" value="F:nuclease activity"/>
    <property type="evidence" value="ECO:0007669"/>
    <property type="project" value="UniProtKB-KW"/>
</dbReference>
<evidence type="ECO:0000256" key="3">
    <source>
        <dbReference type="ARBA" id="ARBA00022801"/>
    </source>
</evidence>
<dbReference type="EMBL" id="JAAXPG010000017">
    <property type="protein sequence ID" value="NKY99640.1"/>
    <property type="molecule type" value="Genomic_DNA"/>
</dbReference>
<evidence type="ECO:0000259" key="5">
    <source>
        <dbReference type="Pfam" id="PF13470"/>
    </source>
</evidence>
<reference evidence="7 8" key="1">
    <citation type="submission" date="2020-04" db="EMBL/GenBank/DDBJ databases">
        <title>MicrobeNet Type strains.</title>
        <authorList>
            <person name="Nicholson A.C."/>
        </authorList>
    </citation>
    <scope>NUCLEOTIDE SEQUENCE [LARGE SCALE GENOMIC DNA]</scope>
    <source>
        <strain evidence="7 8">ATCC 23612</strain>
    </source>
</reference>
<keyword evidence="3" id="KW-0378">Hydrolase</keyword>
<sequence>MTPRVFVDTNVLFPFSVMDLLLALTEDTVHTMLWTERLLGEWERVIVREQQRSSASAQAITSAIRECFADSRVPEDDYASLTGMMPGADPDDRHHMAAALKGRASAVVTWNLGDFPSEPLASLGLRVVDPDTYLRELLEELPHEVAATVVRLAAEKRRPPRTPEDLVDSLAKAGVPGFAECLRERLRDR</sequence>
<proteinExistence type="predicted"/>
<evidence type="ECO:0000256" key="1">
    <source>
        <dbReference type="ARBA" id="ARBA00022722"/>
    </source>
</evidence>
<accession>A0A7X6RR67</accession>
<evidence type="ECO:0000256" key="4">
    <source>
        <dbReference type="ARBA" id="ARBA00022842"/>
    </source>
</evidence>
<dbReference type="Proteomes" id="UP000553209">
    <property type="component" value="Unassembled WGS sequence"/>
</dbReference>
<dbReference type="Pfam" id="PF26343">
    <property type="entry name" value="VapC50_C"/>
    <property type="match status" value="1"/>
</dbReference>
<evidence type="ECO:0000256" key="2">
    <source>
        <dbReference type="ARBA" id="ARBA00022723"/>
    </source>
</evidence>
<comment type="caution">
    <text evidence="7">The sequence shown here is derived from an EMBL/GenBank/DDBJ whole genome shotgun (WGS) entry which is preliminary data.</text>
</comment>
<dbReference type="AlphaFoldDB" id="A0A7X6RR67"/>
<keyword evidence="8" id="KW-1185">Reference proteome</keyword>
<dbReference type="InterPro" id="IPR058652">
    <property type="entry name" value="VapC50_C"/>
</dbReference>
<dbReference type="Pfam" id="PF13470">
    <property type="entry name" value="PIN_3"/>
    <property type="match status" value="1"/>
</dbReference>
<protein>
    <submittedName>
        <fullName evidence="7">PIN domain-containing protein</fullName>
    </submittedName>
</protein>
<dbReference type="RefSeq" id="WP_061082010.1">
    <property type="nucleotide sequence ID" value="NZ_JAAXPG010000017.1"/>
</dbReference>
<dbReference type="GO" id="GO:0016787">
    <property type="term" value="F:hydrolase activity"/>
    <property type="evidence" value="ECO:0007669"/>
    <property type="project" value="UniProtKB-KW"/>
</dbReference>
<name>A0A7X6RR67_9ACTN</name>
<keyword evidence="1" id="KW-0540">Nuclease</keyword>
<feature type="domain" description="PIN" evidence="5">
    <location>
        <begin position="4"/>
        <end position="111"/>
    </location>
</feature>
<dbReference type="InterPro" id="IPR002716">
    <property type="entry name" value="PIN_dom"/>
</dbReference>
<gene>
    <name evidence="7" type="ORF">HGB44_18515</name>
</gene>